<keyword evidence="2" id="KW-1185">Reference proteome</keyword>
<reference evidence="1 2" key="1">
    <citation type="submission" date="2019-07" db="EMBL/GenBank/DDBJ databases">
        <title>Genomics analysis of Aphanomyces spp. identifies a new class of oomycete effector associated with host adaptation.</title>
        <authorList>
            <person name="Gaulin E."/>
        </authorList>
    </citation>
    <scope>NUCLEOTIDE SEQUENCE [LARGE SCALE GENOMIC DNA]</scope>
    <source>
        <strain evidence="1 2">ATCC 201684</strain>
    </source>
</reference>
<evidence type="ECO:0000313" key="1">
    <source>
        <dbReference type="EMBL" id="KAF0732410.1"/>
    </source>
</evidence>
<evidence type="ECO:0000313" key="2">
    <source>
        <dbReference type="Proteomes" id="UP000481153"/>
    </source>
</evidence>
<dbReference type="Proteomes" id="UP000481153">
    <property type="component" value="Unassembled WGS sequence"/>
</dbReference>
<accession>A0A6G0WY32</accession>
<sequence length="180" mass="20580">MNSSNDDEATIIPEPSLDLYSIQSAMVAIYQALQDFPLTTSSTMVKTVSAILRLSLKFQTCRECIFATSLMVERIGRHILSHHDEFPNPQHISLLQDIQNYFHFTLDMTKSWKLIRFSPERQDDVQQIVNDVTQFQNRLRQAASPLKVNLNIQVEGNIQDLATDLANMMANMNVLSDCFE</sequence>
<organism evidence="1 2">
    <name type="scientific">Aphanomyces euteiches</name>
    <dbReference type="NCBI Taxonomy" id="100861"/>
    <lineage>
        <taxon>Eukaryota</taxon>
        <taxon>Sar</taxon>
        <taxon>Stramenopiles</taxon>
        <taxon>Oomycota</taxon>
        <taxon>Saprolegniomycetes</taxon>
        <taxon>Saprolegniales</taxon>
        <taxon>Verrucalvaceae</taxon>
        <taxon>Aphanomyces</taxon>
    </lineage>
</organism>
<gene>
    <name evidence="1" type="ORF">Ae201684_010519</name>
</gene>
<proteinExistence type="predicted"/>
<name>A0A6G0WY32_9STRA</name>
<dbReference type="EMBL" id="VJMJ01000134">
    <property type="protein sequence ID" value="KAF0732410.1"/>
    <property type="molecule type" value="Genomic_DNA"/>
</dbReference>
<dbReference type="AlphaFoldDB" id="A0A6G0WY32"/>
<protein>
    <submittedName>
        <fullName evidence="1">Uncharacterized protein</fullName>
    </submittedName>
</protein>
<dbReference type="VEuPathDB" id="FungiDB:AeMF1_010749"/>
<comment type="caution">
    <text evidence="1">The sequence shown here is derived from an EMBL/GenBank/DDBJ whole genome shotgun (WGS) entry which is preliminary data.</text>
</comment>